<gene>
    <name evidence="1" type="ORF">CAEBREN_05938</name>
</gene>
<dbReference type="HOGENOM" id="CLU_2005959_0_0_1"/>
<keyword evidence="2" id="KW-1185">Reference proteome</keyword>
<dbReference type="InParanoid" id="G0M8N1"/>
<dbReference type="eggNOG" id="ENOG502TI0H">
    <property type="taxonomic scope" value="Eukaryota"/>
</dbReference>
<dbReference type="EMBL" id="GL379786">
    <property type="protein sequence ID" value="EGT30321.1"/>
    <property type="molecule type" value="Genomic_DNA"/>
</dbReference>
<dbReference type="OrthoDB" id="5852969at2759"/>
<dbReference type="FunCoup" id="G0M8N1">
    <property type="interactions" value="1092"/>
</dbReference>
<reference evidence="2" key="1">
    <citation type="submission" date="2011-07" db="EMBL/GenBank/DDBJ databases">
        <authorList>
            <consortium name="Caenorhabditis brenneri Sequencing and Analysis Consortium"/>
            <person name="Wilson R.K."/>
        </authorList>
    </citation>
    <scope>NUCLEOTIDE SEQUENCE [LARGE SCALE GENOMIC DNA]</scope>
    <source>
        <strain evidence="2">PB2801</strain>
    </source>
</reference>
<dbReference type="OMA" id="AACMIDA"/>
<sequence>MDLLTIAQEERLKAAVIRQIEYDRHQAACILDELWDQANNTILPHDFREVHTRRVIRARRRWFEDALLDWDSYELLDLMRLSCRIYSWGGQLSQLYTNTVRIIRERTSRIRELNFQRRQLQWAL</sequence>
<protein>
    <submittedName>
        <fullName evidence="1">Uncharacterized protein</fullName>
    </submittedName>
</protein>
<name>G0M8N1_CAEBE</name>
<accession>G0M8N1</accession>
<proteinExistence type="predicted"/>
<dbReference type="Proteomes" id="UP000008068">
    <property type="component" value="Unassembled WGS sequence"/>
</dbReference>
<dbReference type="AlphaFoldDB" id="G0M8N1"/>
<organism evidence="2">
    <name type="scientific">Caenorhabditis brenneri</name>
    <name type="common">Nematode worm</name>
    <dbReference type="NCBI Taxonomy" id="135651"/>
    <lineage>
        <taxon>Eukaryota</taxon>
        <taxon>Metazoa</taxon>
        <taxon>Ecdysozoa</taxon>
        <taxon>Nematoda</taxon>
        <taxon>Chromadorea</taxon>
        <taxon>Rhabditida</taxon>
        <taxon>Rhabditina</taxon>
        <taxon>Rhabditomorpha</taxon>
        <taxon>Rhabditoidea</taxon>
        <taxon>Rhabditidae</taxon>
        <taxon>Peloderinae</taxon>
        <taxon>Caenorhabditis</taxon>
    </lineage>
</organism>
<evidence type="ECO:0000313" key="2">
    <source>
        <dbReference type="Proteomes" id="UP000008068"/>
    </source>
</evidence>
<evidence type="ECO:0000313" key="1">
    <source>
        <dbReference type="EMBL" id="EGT30321.1"/>
    </source>
</evidence>